<organism evidence="2 3">
    <name type="scientific">Mycena alexandri</name>
    <dbReference type="NCBI Taxonomy" id="1745969"/>
    <lineage>
        <taxon>Eukaryota</taxon>
        <taxon>Fungi</taxon>
        <taxon>Dikarya</taxon>
        <taxon>Basidiomycota</taxon>
        <taxon>Agaricomycotina</taxon>
        <taxon>Agaricomycetes</taxon>
        <taxon>Agaricomycetidae</taxon>
        <taxon>Agaricales</taxon>
        <taxon>Marasmiineae</taxon>
        <taxon>Mycenaceae</taxon>
        <taxon>Mycena</taxon>
    </lineage>
</organism>
<name>A0AAD6SAR0_9AGAR</name>
<dbReference type="Proteomes" id="UP001218188">
    <property type="component" value="Unassembled WGS sequence"/>
</dbReference>
<comment type="caution">
    <text evidence="2">The sequence shown here is derived from an EMBL/GenBank/DDBJ whole genome shotgun (WGS) entry which is preliminary data.</text>
</comment>
<evidence type="ECO:0000313" key="3">
    <source>
        <dbReference type="Proteomes" id="UP001218188"/>
    </source>
</evidence>
<evidence type="ECO:0000313" key="2">
    <source>
        <dbReference type="EMBL" id="KAJ7023246.1"/>
    </source>
</evidence>
<reference evidence="2" key="1">
    <citation type="submission" date="2023-03" db="EMBL/GenBank/DDBJ databases">
        <title>Massive genome expansion in bonnet fungi (Mycena s.s.) driven by repeated elements and novel gene families across ecological guilds.</title>
        <authorList>
            <consortium name="Lawrence Berkeley National Laboratory"/>
            <person name="Harder C.B."/>
            <person name="Miyauchi S."/>
            <person name="Viragh M."/>
            <person name="Kuo A."/>
            <person name="Thoen E."/>
            <person name="Andreopoulos B."/>
            <person name="Lu D."/>
            <person name="Skrede I."/>
            <person name="Drula E."/>
            <person name="Henrissat B."/>
            <person name="Morin E."/>
            <person name="Kohler A."/>
            <person name="Barry K."/>
            <person name="LaButti K."/>
            <person name="Morin E."/>
            <person name="Salamov A."/>
            <person name="Lipzen A."/>
            <person name="Mereny Z."/>
            <person name="Hegedus B."/>
            <person name="Baldrian P."/>
            <person name="Stursova M."/>
            <person name="Weitz H."/>
            <person name="Taylor A."/>
            <person name="Grigoriev I.V."/>
            <person name="Nagy L.G."/>
            <person name="Martin F."/>
            <person name="Kauserud H."/>
        </authorList>
    </citation>
    <scope>NUCLEOTIDE SEQUENCE</scope>
    <source>
        <strain evidence="2">CBHHK200</strain>
    </source>
</reference>
<gene>
    <name evidence="2" type="ORF">C8F04DRAFT_1306042</name>
</gene>
<evidence type="ECO:0000256" key="1">
    <source>
        <dbReference type="SAM" id="MobiDB-lite"/>
    </source>
</evidence>
<accession>A0AAD6SAR0</accession>
<proteinExistence type="predicted"/>
<keyword evidence="3" id="KW-1185">Reference proteome</keyword>
<sequence length="264" mass="28945">MSTIAQLHPVAQYTASQLSLAGRSKLPQDSFLRLDSPSDQQFTLDDFKLLTFSLLPTMAPAGPRRSRTQTHRTKSTYLGTSSVIVIPTARSSIVPLRAVRDHSAPDALVDEPEIAPPVQLQQRRPSLLRKLILGILHPRTQSTASSIERPVHHDEGSVLPFTEDSALPHTPDASTPPPAFGIRCTKYGAKVPNAAFSAETITVSPPVEPRVRRKLSRSFSGYFCPLEPEEVTTPEGREAMDVNARIFDRGYRYEALGGGRGEVI</sequence>
<dbReference type="AlphaFoldDB" id="A0AAD6SAR0"/>
<dbReference type="EMBL" id="JARJCM010000191">
    <property type="protein sequence ID" value="KAJ7023246.1"/>
    <property type="molecule type" value="Genomic_DNA"/>
</dbReference>
<protein>
    <submittedName>
        <fullName evidence="2">Uncharacterized protein</fullName>
    </submittedName>
</protein>
<feature type="region of interest" description="Disordered" evidence="1">
    <location>
        <begin position="156"/>
        <end position="178"/>
    </location>
</feature>